<evidence type="ECO:0000259" key="6">
    <source>
        <dbReference type="PROSITE" id="PS51379"/>
    </source>
</evidence>
<dbReference type="Proteomes" id="UP000244093">
    <property type="component" value="Unassembled WGS sequence"/>
</dbReference>
<evidence type="ECO:0000256" key="4">
    <source>
        <dbReference type="ARBA" id="ARBA00023004"/>
    </source>
</evidence>
<keyword evidence="2" id="KW-0479">Metal-binding</keyword>
<dbReference type="AlphaFoldDB" id="A0A2R7Y4A1"/>
<accession>A0A2R7Y4A1</accession>
<evidence type="ECO:0000256" key="2">
    <source>
        <dbReference type="ARBA" id="ARBA00022723"/>
    </source>
</evidence>
<evidence type="ECO:0000256" key="3">
    <source>
        <dbReference type="ARBA" id="ARBA00022737"/>
    </source>
</evidence>
<organism evidence="7 8">
    <name type="scientific">Zestosphaera tikiterensis</name>
    <dbReference type="NCBI Taxonomy" id="1973259"/>
    <lineage>
        <taxon>Archaea</taxon>
        <taxon>Thermoproteota</taxon>
        <taxon>Thermoprotei</taxon>
        <taxon>Desulfurococcales</taxon>
        <taxon>Desulfurococcaceae</taxon>
        <taxon>Zestosphaera</taxon>
    </lineage>
</organism>
<feature type="domain" description="4Fe-4S ferredoxin-type" evidence="6">
    <location>
        <begin position="34"/>
        <end position="63"/>
    </location>
</feature>
<dbReference type="InterPro" id="IPR017896">
    <property type="entry name" value="4Fe4S_Fe-S-bd"/>
</dbReference>
<evidence type="ECO:0000313" key="7">
    <source>
        <dbReference type="EMBL" id="PUA32386.1"/>
    </source>
</evidence>
<keyword evidence="4" id="KW-0408">Iron</keyword>
<reference evidence="7 8" key="1">
    <citation type="journal article" date="2018" name="Syst. Appl. Microbiol.">
        <title>A new symbiotic nanoarchaeote (Candidatus Nanoclepta minutus) and its host (Zestosphaera tikiterensis gen. nov., sp. nov.) from a New Zealand hot spring.</title>
        <authorList>
            <person name="St John E."/>
            <person name="Liu Y."/>
            <person name="Podar M."/>
            <person name="Stott M.B."/>
            <person name="Meneghin J."/>
            <person name="Chen Z."/>
            <person name="Lagutin K."/>
            <person name="Mitchell K."/>
            <person name="Reysenbach A.L."/>
        </authorList>
    </citation>
    <scope>NUCLEOTIDE SEQUENCE [LARGE SCALE GENOMIC DNA]</scope>
    <source>
        <strain evidence="7">NZ3</strain>
    </source>
</reference>
<keyword evidence="3" id="KW-0677">Repeat</keyword>
<comment type="caution">
    <text evidence="7">The sequence shown here is derived from an EMBL/GenBank/DDBJ whole genome shotgun (WGS) entry which is preliminary data.</text>
</comment>
<dbReference type="Pfam" id="PF12838">
    <property type="entry name" value="Fer4_7"/>
    <property type="match status" value="1"/>
</dbReference>
<dbReference type="GO" id="GO:0051539">
    <property type="term" value="F:4 iron, 4 sulfur cluster binding"/>
    <property type="evidence" value="ECO:0007669"/>
    <property type="project" value="UniProtKB-KW"/>
</dbReference>
<evidence type="ECO:0000313" key="8">
    <source>
        <dbReference type="Proteomes" id="UP000244093"/>
    </source>
</evidence>
<dbReference type="SUPFAM" id="SSF54862">
    <property type="entry name" value="4Fe-4S ferredoxins"/>
    <property type="match status" value="1"/>
</dbReference>
<dbReference type="InterPro" id="IPR017900">
    <property type="entry name" value="4Fe4S_Fe_S_CS"/>
</dbReference>
<dbReference type="PANTHER" id="PTHR10849:SF35">
    <property type="entry name" value="FORMATE HYDROGENLYASE SUBUNIT 6-RELATED"/>
    <property type="match status" value="1"/>
</dbReference>
<sequence>MVKFVKILGIASKSGTVTRRYPFESSLVTSEFRGLIEIDPVKCVGCGACVRICPPKALTIEVNEKETILKYFIGRCIFCWMCVQTCPQKAIKTTNKFELSAVDVHELQMELVHNTVKCRVCGKPFITSKFVKEVGRRLNGGFKDDLLYVCPTCRRKLTAKKIATKVTGVE</sequence>
<evidence type="ECO:0000256" key="1">
    <source>
        <dbReference type="ARBA" id="ARBA00022485"/>
    </source>
</evidence>
<dbReference type="Gene3D" id="3.30.70.3270">
    <property type="match status" value="1"/>
</dbReference>
<dbReference type="GO" id="GO:0009060">
    <property type="term" value="P:aerobic respiration"/>
    <property type="evidence" value="ECO:0007669"/>
    <property type="project" value="TreeGrafter"/>
</dbReference>
<dbReference type="InterPro" id="IPR010226">
    <property type="entry name" value="NADH_quinone_OxRdtase_chainI"/>
</dbReference>
<protein>
    <recommendedName>
        <fullName evidence="6">4Fe-4S ferredoxin-type domain-containing protein</fullName>
    </recommendedName>
</protein>
<keyword evidence="5" id="KW-0411">Iron-sulfur</keyword>
<feature type="domain" description="4Fe-4S ferredoxin-type" evidence="6">
    <location>
        <begin position="67"/>
        <end position="96"/>
    </location>
</feature>
<dbReference type="PROSITE" id="PS51379">
    <property type="entry name" value="4FE4S_FER_2"/>
    <property type="match status" value="2"/>
</dbReference>
<dbReference type="GO" id="GO:0016020">
    <property type="term" value="C:membrane"/>
    <property type="evidence" value="ECO:0007669"/>
    <property type="project" value="InterPro"/>
</dbReference>
<keyword evidence="1" id="KW-0004">4Fe-4S</keyword>
<dbReference type="EMBL" id="NBVN01000004">
    <property type="protein sequence ID" value="PUA32386.1"/>
    <property type="molecule type" value="Genomic_DNA"/>
</dbReference>
<evidence type="ECO:0000256" key="5">
    <source>
        <dbReference type="ARBA" id="ARBA00023014"/>
    </source>
</evidence>
<dbReference type="PANTHER" id="PTHR10849">
    <property type="entry name" value="NADH DEHYDROGENASE UBIQUINONE IRON-SULFUR PROTEIN 8, MITOCHONDRIAL"/>
    <property type="match status" value="1"/>
</dbReference>
<proteinExistence type="predicted"/>
<dbReference type="PROSITE" id="PS00198">
    <property type="entry name" value="4FE4S_FER_1"/>
    <property type="match status" value="2"/>
</dbReference>
<gene>
    <name evidence="7" type="ORF">B7O98_06935</name>
</gene>
<name>A0A2R7Y4A1_9CREN</name>
<dbReference type="GO" id="GO:0046872">
    <property type="term" value="F:metal ion binding"/>
    <property type="evidence" value="ECO:0007669"/>
    <property type="project" value="UniProtKB-KW"/>
</dbReference>
<dbReference type="GO" id="GO:0003954">
    <property type="term" value="F:NADH dehydrogenase activity"/>
    <property type="evidence" value="ECO:0007669"/>
    <property type="project" value="TreeGrafter"/>
</dbReference>